<gene>
    <name evidence="1" type="ORF">METBIDRAFT_23800</name>
</gene>
<dbReference type="Proteomes" id="UP000092555">
    <property type="component" value="Unassembled WGS sequence"/>
</dbReference>
<dbReference type="AlphaFoldDB" id="A0A1A0HA91"/>
<proteinExistence type="predicted"/>
<protein>
    <submittedName>
        <fullName evidence="1">Uncharacterized protein</fullName>
    </submittedName>
</protein>
<dbReference type="OrthoDB" id="4090363at2759"/>
<name>A0A1A0HA91_9ASCO</name>
<dbReference type="GeneID" id="30028245"/>
<organism evidence="1 2">
    <name type="scientific">Metschnikowia bicuspidata var. bicuspidata NRRL YB-4993</name>
    <dbReference type="NCBI Taxonomy" id="869754"/>
    <lineage>
        <taxon>Eukaryota</taxon>
        <taxon>Fungi</taxon>
        <taxon>Dikarya</taxon>
        <taxon>Ascomycota</taxon>
        <taxon>Saccharomycotina</taxon>
        <taxon>Pichiomycetes</taxon>
        <taxon>Metschnikowiaceae</taxon>
        <taxon>Metschnikowia</taxon>
    </lineage>
</organism>
<evidence type="ECO:0000313" key="1">
    <source>
        <dbReference type="EMBL" id="OBA20931.1"/>
    </source>
</evidence>
<comment type="caution">
    <text evidence="1">The sequence shown here is derived from an EMBL/GenBank/DDBJ whole genome shotgun (WGS) entry which is preliminary data.</text>
</comment>
<keyword evidence="2" id="KW-1185">Reference proteome</keyword>
<dbReference type="RefSeq" id="XP_018711441.1">
    <property type="nucleotide sequence ID" value="XM_018855269.1"/>
</dbReference>
<evidence type="ECO:0000313" key="2">
    <source>
        <dbReference type="Proteomes" id="UP000092555"/>
    </source>
</evidence>
<reference evidence="1 2" key="1">
    <citation type="submission" date="2016-05" db="EMBL/GenBank/DDBJ databases">
        <title>Comparative genomics of biotechnologically important yeasts.</title>
        <authorList>
            <consortium name="DOE Joint Genome Institute"/>
            <person name="Riley R."/>
            <person name="Haridas S."/>
            <person name="Wolfe K.H."/>
            <person name="Lopes M.R."/>
            <person name="Hittinger C.T."/>
            <person name="Goker M."/>
            <person name="Salamov A."/>
            <person name="Wisecaver J."/>
            <person name="Long T.M."/>
            <person name="Aerts A.L."/>
            <person name="Barry K."/>
            <person name="Choi C."/>
            <person name="Clum A."/>
            <person name="Coughlan A.Y."/>
            <person name="Deshpande S."/>
            <person name="Douglass A.P."/>
            <person name="Hanson S.J."/>
            <person name="Klenk H.-P."/>
            <person name="LaButti K."/>
            <person name="Lapidus A."/>
            <person name="Lindquist E."/>
            <person name="Lipzen A."/>
            <person name="Meier-kolthoff J.P."/>
            <person name="Ohm R.A."/>
            <person name="Otillar R.P."/>
            <person name="Pangilinan J."/>
            <person name="Peng Y."/>
            <person name="Rokas A."/>
            <person name="Rosa C.A."/>
            <person name="Scheuner C."/>
            <person name="Sibirny A.A."/>
            <person name="Slot J.C."/>
            <person name="Stielow J.B."/>
            <person name="Sun H."/>
            <person name="Kurtzman C.P."/>
            <person name="Blackwell M."/>
            <person name="Grigoriev I.V."/>
            <person name="Jeffries T.W."/>
        </authorList>
    </citation>
    <scope>NUCLEOTIDE SEQUENCE [LARGE SCALE GENOMIC DNA]</scope>
    <source>
        <strain evidence="1 2">NRRL YB-4993</strain>
    </source>
</reference>
<dbReference type="EMBL" id="LXTC01000003">
    <property type="protein sequence ID" value="OBA20931.1"/>
    <property type="molecule type" value="Genomic_DNA"/>
</dbReference>
<sequence>MPDLFDNFFGRIATSMNGGKSKPRYGGSSMVNSGPFYSYHSSSTNNNYWLP</sequence>
<feature type="non-terminal residue" evidence="1">
    <location>
        <position position="51"/>
    </location>
</feature>
<accession>A0A1A0HA91</accession>